<dbReference type="Gene3D" id="1.10.167.10">
    <property type="entry name" value="Regulator of G-protein Signalling 4, domain 2"/>
    <property type="match status" value="1"/>
</dbReference>
<gene>
    <name evidence="4" type="ORF">Esi_0260_0006</name>
</gene>
<dbReference type="InterPro" id="IPR016137">
    <property type="entry name" value="RGS"/>
</dbReference>
<proteinExistence type="predicted"/>
<dbReference type="PROSITE" id="PS50132">
    <property type="entry name" value="RGS"/>
    <property type="match status" value="1"/>
</dbReference>
<name>D7FTW0_ECTSI</name>
<evidence type="ECO:0000259" key="3">
    <source>
        <dbReference type="PROSITE" id="PS50132"/>
    </source>
</evidence>
<dbReference type="SMART" id="SM00315">
    <property type="entry name" value="RGS"/>
    <property type="match status" value="1"/>
</dbReference>
<dbReference type="Proteomes" id="UP000002630">
    <property type="component" value="Unassembled WGS sequence"/>
</dbReference>
<feature type="domain" description="RGS" evidence="3">
    <location>
        <begin position="349"/>
        <end position="487"/>
    </location>
</feature>
<dbReference type="InterPro" id="IPR036305">
    <property type="entry name" value="RGS_sf"/>
</dbReference>
<evidence type="ECO:0000256" key="1">
    <source>
        <dbReference type="SAM" id="MobiDB-lite"/>
    </source>
</evidence>
<evidence type="ECO:0000313" key="4">
    <source>
        <dbReference type="EMBL" id="CBJ31487.1"/>
    </source>
</evidence>
<dbReference type="PANTHER" id="PTHR10845">
    <property type="entry name" value="REGULATOR OF G PROTEIN SIGNALING"/>
    <property type="match status" value="1"/>
</dbReference>
<dbReference type="AlphaFoldDB" id="D7FTW0"/>
<protein>
    <recommendedName>
        <fullName evidence="3">RGS domain-containing protein</fullName>
    </recommendedName>
</protein>
<feature type="transmembrane region" description="Helical" evidence="2">
    <location>
        <begin position="120"/>
        <end position="143"/>
    </location>
</feature>
<dbReference type="EMBL" id="FN649760">
    <property type="protein sequence ID" value="CBJ31487.1"/>
    <property type="molecule type" value="Genomic_DNA"/>
</dbReference>
<keyword evidence="2" id="KW-1133">Transmembrane helix</keyword>
<feature type="transmembrane region" description="Helical" evidence="2">
    <location>
        <begin position="164"/>
        <end position="183"/>
    </location>
</feature>
<feature type="compositionally biased region" description="Polar residues" evidence="1">
    <location>
        <begin position="1"/>
        <end position="14"/>
    </location>
</feature>
<keyword evidence="5" id="KW-1185">Reference proteome</keyword>
<dbReference type="Pfam" id="PF00615">
    <property type="entry name" value="RGS"/>
    <property type="match status" value="1"/>
</dbReference>
<dbReference type="PANTHER" id="PTHR10845:SF192">
    <property type="entry name" value="DOUBLE HIT, ISOFORM B"/>
    <property type="match status" value="1"/>
</dbReference>
<evidence type="ECO:0000256" key="2">
    <source>
        <dbReference type="SAM" id="Phobius"/>
    </source>
</evidence>
<accession>D7FTW0</accession>
<feature type="region of interest" description="Disordered" evidence="1">
    <location>
        <begin position="303"/>
        <end position="339"/>
    </location>
</feature>
<dbReference type="InParanoid" id="D7FTW0"/>
<organism evidence="4 5">
    <name type="scientific">Ectocarpus siliculosus</name>
    <name type="common">Brown alga</name>
    <name type="synonym">Conferva siliculosa</name>
    <dbReference type="NCBI Taxonomy" id="2880"/>
    <lineage>
        <taxon>Eukaryota</taxon>
        <taxon>Sar</taxon>
        <taxon>Stramenopiles</taxon>
        <taxon>Ochrophyta</taxon>
        <taxon>PX clade</taxon>
        <taxon>Phaeophyceae</taxon>
        <taxon>Ectocarpales</taxon>
        <taxon>Ectocarpaceae</taxon>
        <taxon>Ectocarpus</taxon>
    </lineage>
</organism>
<feature type="region of interest" description="Disordered" evidence="1">
    <location>
        <begin position="1"/>
        <end position="20"/>
    </location>
</feature>
<keyword evidence="2" id="KW-0812">Transmembrane</keyword>
<feature type="compositionally biased region" description="Basic and acidic residues" evidence="1">
    <location>
        <begin position="317"/>
        <end position="339"/>
    </location>
</feature>
<dbReference type="OrthoDB" id="10336521at2759"/>
<evidence type="ECO:0000313" key="5">
    <source>
        <dbReference type="Proteomes" id="UP000002630"/>
    </source>
</evidence>
<dbReference type="SUPFAM" id="SSF48097">
    <property type="entry name" value="Regulator of G-protein signaling, RGS"/>
    <property type="match status" value="1"/>
</dbReference>
<keyword evidence="2" id="KW-0472">Membrane</keyword>
<feature type="transmembrane region" description="Helical" evidence="2">
    <location>
        <begin position="53"/>
        <end position="75"/>
    </location>
</feature>
<dbReference type="InterPro" id="IPR044926">
    <property type="entry name" value="RGS_subdomain_2"/>
</dbReference>
<feature type="transmembrane region" description="Helical" evidence="2">
    <location>
        <begin position="265"/>
        <end position="286"/>
    </location>
</feature>
<feature type="transmembrane region" description="Helical" evidence="2">
    <location>
        <begin position="226"/>
        <end position="245"/>
    </location>
</feature>
<reference evidence="4 5" key="1">
    <citation type="journal article" date="2010" name="Nature">
        <title>The Ectocarpus genome and the independent evolution of multicellularity in brown algae.</title>
        <authorList>
            <person name="Cock J.M."/>
            <person name="Sterck L."/>
            <person name="Rouze P."/>
            <person name="Scornet D."/>
            <person name="Allen A.E."/>
            <person name="Amoutzias G."/>
            <person name="Anthouard V."/>
            <person name="Artiguenave F."/>
            <person name="Aury J.M."/>
            <person name="Badger J.H."/>
            <person name="Beszteri B."/>
            <person name="Billiau K."/>
            <person name="Bonnet E."/>
            <person name="Bothwell J.H."/>
            <person name="Bowler C."/>
            <person name="Boyen C."/>
            <person name="Brownlee C."/>
            <person name="Carrano C.J."/>
            <person name="Charrier B."/>
            <person name="Cho G.Y."/>
            <person name="Coelho S.M."/>
            <person name="Collen J."/>
            <person name="Corre E."/>
            <person name="Da Silva C."/>
            <person name="Delage L."/>
            <person name="Delaroque N."/>
            <person name="Dittami S.M."/>
            <person name="Doulbeau S."/>
            <person name="Elias M."/>
            <person name="Farnham G."/>
            <person name="Gachon C.M."/>
            <person name="Gschloessl B."/>
            <person name="Heesch S."/>
            <person name="Jabbari K."/>
            <person name="Jubin C."/>
            <person name="Kawai H."/>
            <person name="Kimura K."/>
            <person name="Kloareg B."/>
            <person name="Kupper F.C."/>
            <person name="Lang D."/>
            <person name="Le Bail A."/>
            <person name="Leblanc C."/>
            <person name="Lerouge P."/>
            <person name="Lohr M."/>
            <person name="Lopez P.J."/>
            <person name="Martens C."/>
            <person name="Maumus F."/>
            <person name="Michel G."/>
            <person name="Miranda-Saavedra D."/>
            <person name="Morales J."/>
            <person name="Moreau H."/>
            <person name="Motomura T."/>
            <person name="Nagasato C."/>
            <person name="Napoli C.A."/>
            <person name="Nelson D.R."/>
            <person name="Nyvall-Collen P."/>
            <person name="Peters A.F."/>
            <person name="Pommier C."/>
            <person name="Potin P."/>
            <person name="Poulain J."/>
            <person name="Quesneville H."/>
            <person name="Read B."/>
            <person name="Rensing S.A."/>
            <person name="Ritter A."/>
            <person name="Rousvoal S."/>
            <person name="Samanta M."/>
            <person name="Samson G."/>
            <person name="Schroeder D.C."/>
            <person name="Segurens B."/>
            <person name="Strittmatter M."/>
            <person name="Tonon T."/>
            <person name="Tregear J.W."/>
            <person name="Valentin K."/>
            <person name="von Dassow P."/>
            <person name="Yamagishi T."/>
            <person name="Van de Peer Y."/>
            <person name="Wincker P."/>
        </authorList>
    </citation>
    <scope>NUCLEOTIDE SEQUENCE [LARGE SCALE GENOMIC DNA]</scope>
    <source>
        <strain evidence="5">Ec32 / CCAP1310/4</strain>
    </source>
</reference>
<feature type="transmembrane region" description="Helical" evidence="2">
    <location>
        <begin position="87"/>
        <end position="114"/>
    </location>
</feature>
<sequence length="508" mass="57290">MERSSRSAAGSSFDGTGGPGTSTSWEQHYGDGDIDLDLSSLVPSYTRTDKALALFRLGVGCCFIVLGTCALARFYRLKQILDIRTRSAYLVMVGGVAGILTMLVTVNDATTVIWDTGFDWFWTSLFLFFISPALFGRYICRALRLAVVFHPRVKRALPWLIPERNYMVVLLVASVGMLAIPIYHEHTLGVWDAISKQTTILKIEARVLAVALACIYPFIRNVDDLFSISTELIIVTATIGLITIVQEIDGLWGGCYERRWLANNLSVLFMIVLFGVSIVAPLRRLASDPFAATRRNYANRVLPDHTEPHSIGGNRLDAVRRGQSERGDDRGRDGGRRSRSHKQDIDLWDFERIVRTPLLAVAFEDYSKRALCHESFLFLSEVSRYQNGDYATTIRASSGSSFPTQFGTFCYITDTFIKAGSPEEVNISDKERKLILALYHKGEELFEDVNDAERRMIFRRAYLAVKRMLEANLLLRFLNTDRFKSLEMQKENTQVMVDSPPQARVVVS</sequence>